<evidence type="ECO:0000256" key="4">
    <source>
        <dbReference type="SAM" id="MobiDB-lite"/>
    </source>
</evidence>
<dbReference type="Proteomes" id="UP000295210">
    <property type="component" value="Unassembled WGS sequence"/>
</dbReference>
<dbReference type="SUPFAM" id="SSF48008">
    <property type="entry name" value="GntR ligand-binding domain-like"/>
    <property type="match status" value="1"/>
</dbReference>
<dbReference type="PROSITE" id="PS50949">
    <property type="entry name" value="HTH_GNTR"/>
    <property type="match status" value="1"/>
</dbReference>
<evidence type="ECO:0000313" key="6">
    <source>
        <dbReference type="EMBL" id="TCK73805.1"/>
    </source>
</evidence>
<dbReference type="Gene3D" id="1.10.10.10">
    <property type="entry name" value="Winged helix-like DNA-binding domain superfamily/Winged helix DNA-binding domain"/>
    <property type="match status" value="1"/>
</dbReference>
<dbReference type="GO" id="GO:0003677">
    <property type="term" value="F:DNA binding"/>
    <property type="evidence" value="ECO:0007669"/>
    <property type="project" value="UniProtKB-KW"/>
</dbReference>
<dbReference type="OrthoDB" id="9799482at2"/>
<dbReference type="InterPro" id="IPR036388">
    <property type="entry name" value="WH-like_DNA-bd_sf"/>
</dbReference>
<evidence type="ECO:0000259" key="5">
    <source>
        <dbReference type="PROSITE" id="PS50949"/>
    </source>
</evidence>
<sequence length="256" mass="28555">MSKDPELVNDEVHLTTQVVNHIRTLIENGSLRAGDKIPPEREFAKDLKISRASLRAGIGYLAAMGVLNVRHGVGTFVADGPPVVSKSSLSLMGVLHGFKPWQLFEARLILEGSLAALAAERGKEEHHSALAEEVAEMYATVSDPHEYLIHDVRFHRTIAEASGNPILASLMETITGTLYDERRKTVERSRDLKQSAEMHREIYRAIRAKKAVEARDAMERHLRMAETAQVNERAMMSSKRAQQKPRRSKMAEAAKA</sequence>
<dbReference type="AlphaFoldDB" id="A0A4R1L6K9"/>
<dbReference type="GO" id="GO:0003700">
    <property type="term" value="F:DNA-binding transcription factor activity"/>
    <property type="evidence" value="ECO:0007669"/>
    <property type="project" value="InterPro"/>
</dbReference>
<keyword evidence="2" id="KW-0238">DNA-binding</keyword>
<accession>A0A4R1L6K9</accession>
<dbReference type="InterPro" id="IPR011711">
    <property type="entry name" value="GntR_C"/>
</dbReference>
<name>A0A4R1L6K9_9BACT</name>
<dbReference type="Pfam" id="PF07729">
    <property type="entry name" value="FCD"/>
    <property type="match status" value="1"/>
</dbReference>
<organism evidence="6 7">
    <name type="scientific">Acidipila rosea</name>
    <dbReference type="NCBI Taxonomy" id="768535"/>
    <lineage>
        <taxon>Bacteria</taxon>
        <taxon>Pseudomonadati</taxon>
        <taxon>Acidobacteriota</taxon>
        <taxon>Terriglobia</taxon>
        <taxon>Terriglobales</taxon>
        <taxon>Acidobacteriaceae</taxon>
        <taxon>Acidipila</taxon>
    </lineage>
</organism>
<dbReference type="InterPro" id="IPR008920">
    <property type="entry name" value="TF_FadR/GntR_C"/>
</dbReference>
<dbReference type="CDD" id="cd07377">
    <property type="entry name" value="WHTH_GntR"/>
    <property type="match status" value="1"/>
</dbReference>
<proteinExistence type="predicted"/>
<dbReference type="RefSeq" id="WP_131993909.1">
    <property type="nucleotide sequence ID" value="NZ_SMGK01000002.1"/>
</dbReference>
<dbReference type="PANTHER" id="PTHR43537">
    <property type="entry name" value="TRANSCRIPTIONAL REGULATOR, GNTR FAMILY"/>
    <property type="match status" value="1"/>
</dbReference>
<dbReference type="InterPro" id="IPR036390">
    <property type="entry name" value="WH_DNA-bd_sf"/>
</dbReference>
<dbReference type="Pfam" id="PF00392">
    <property type="entry name" value="GntR"/>
    <property type="match status" value="1"/>
</dbReference>
<keyword evidence="1" id="KW-0805">Transcription regulation</keyword>
<evidence type="ECO:0000256" key="3">
    <source>
        <dbReference type="ARBA" id="ARBA00023163"/>
    </source>
</evidence>
<dbReference type="SMART" id="SM00345">
    <property type="entry name" value="HTH_GNTR"/>
    <property type="match status" value="1"/>
</dbReference>
<dbReference type="InterPro" id="IPR000524">
    <property type="entry name" value="Tscrpt_reg_HTH_GntR"/>
</dbReference>
<dbReference type="EMBL" id="SMGK01000002">
    <property type="protein sequence ID" value="TCK73805.1"/>
    <property type="molecule type" value="Genomic_DNA"/>
</dbReference>
<comment type="caution">
    <text evidence="6">The sequence shown here is derived from an EMBL/GenBank/DDBJ whole genome shotgun (WGS) entry which is preliminary data.</text>
</comment>
<keyword evidence="7" id="KW-1185">Reference proteome</keyword>
<reference evidence="6 7" key="1">
    <citation type="submission" date="2019-03" db="EMBL/GenBank/DDBJ databases">
        <title>Genomic Encyclopedia of Type Strains, Phase IV (KMG-IV): sequencing the most valuable type-strain genomes for metagenomic binning, comparative biology and taxonomic classification.</title>
        <authorList>
            <person name="Goeker M."/>
        </authorList>
    </citation>
    <scope>NUCLEOTIDE SEQUENCE [LARGE SCALE GENOMIC DNA]</scope>
    <source>
        <strain evidence="6 7">DSM 103428</strain>
    </source>
</reference>
<evidence type="ECO:0000256" key="1">
    <source>
        <dbReference type="ARBA" id="ARBA00023015"/>
    </source>
</evidence>
<protein>
    <submittedName>
        <fullName evidence="6">GntR family transcriptional regulator</fullName>
    </submittedName>
</protein>
<dbReference type="SMART" id="SM00895">
    <property type="entry name" value="FCD"/>
    <property type="match status" value="1"/>
</dbReference>
<evidence type="ECO:0000313" key="7">
    <source>
        <dbReference type="Proteomes" id="UP000295210"/>
    </source>
</evidence>
<gene>
    <name evidence="6" type="ORF">C7378_1419</name>
</gene>
<dbReference type="Gene3D" id="1.20.120.530">
    <property type="entry name" value="GntR ligand-binding domain-like"/>
    <property type="match status" value="1"/>
</dbReference>
<keyword evidence="3" id="KW-0804">Transcription</keyword>
<evidence type="ECO:0000256" key="2">
    <source>
        <dbReference type="ARBA" id="ARBA00023125"/>
    </source>
</evidence>
<feature type="domain" description="HTH gntR-type" evidence="5">
    <location>
        <begin position="12"/>
        <end position="80"/>
    </location>
</feature>
<feature type="region of interest" description="Disordered" evidence="4">
    <location>
        <begin position="231"/>
        <end position="256"/>
    </location>
</feature>
<dbReference type="SUPFAM" id="SSF46785">
    <property type="entry name" value="Winged helix' DNA-binding domain"/>
    <property type="match status" value="1"/>
</dbReference>
<dbReference type="PANTHER" id="PTHR43537:SF5">
    <property type="entry name" value="UXU OPERON TRANSCRIPTIONAL REGULATOR"/>
    <property type="match status" value="1"/>
</dbReference>